<dbReference type="AlphaFoldDB" id="A0A0G0UTT4"/>
<feature type="non-terminal residue" evidence="2">
    <location>
        <position position="462"/>
    </location>
</feature>
<gene>
    <name evidence="2" type="ORF">UU42_C0004G0024</name>
</gene>
<feature type="transmembrane region" description="Helical" evidence="1">
    <location>
        <begin position="395"/>
        <end position="415"/>
    </location>
</feature>
<evidence type="ECO:0000313" key="3">
    <source>
        <dbReference type="Proteomes" id="UP000034676"/>
    </source>
</evidence>
<sequence>MKKIFPYVFLIFVVAAFFYKSFFFDKIPMPGDFVLGVYHPWLDYKWGNFIAGVPVKNPLLADVPSLFYPLKIYSTHFLKAGHIPLWNPLLFNGYPLLATFQSSVLNPFNAFFIYFKDTLAWTLFIAFQPLLSAVFMYLFLRQQKLSVSASLLGGIAYAFSGFSLIWLEYGIHGYVMAYIPLLLFLASRFIDSPRPAIWGTLASAVVALQIFSGYPQITLYTLILIPTWTVFKNLKKTILLCVFLGLGLALSSVQLLPGLELFQNSQRIREQVGGGLGVAFLPWSQTLSLLAPDYFGNPTTGNFWGPGDYTNNSGYVGAVVLFLALLGMGRKTRFWTLLFVVTFFLAFPTPISRLISRLPLFSAATATRILVLTALSGSVLAAYGLTSRFSRRRFWILFIPLIASLLAFLLSKRMLTSSPLADMLLPHIANMSTTIRNLVLPIFFLLAAAAVKYIKLPIASWG</sequence>
<feature type="transmembrane region" description="Helical" evidence="1">
    <location>
        <begin position="435"/>
        <end position="454"/>
    </location>
</feature>
<feature type="transmembrane region" description="Helical" evidence="1">
    <location>
        <begin position="7"/>
        <end position="24"/>
    </location>
</feature>
<dbReference type="Proteomes" id="UP000034676">
    <property type="component" value="Unassembled WGS sequence"/>
</dbReference>
<dbReference type="InterPro" id="IPR018580">
    <property type="entry name" value="Uncharacterised_YfhO"/>
</dbReference>
<evidence type="ECO:0000256" key="1">
    <source>
        <dbReference type="SAM" id="Phobius"/>
    </source>
</evidence>
<feature type="transmembrane region" description="Helical" evidence="1">
    <location>
        <begin position="361"/>
        <end position="383"/>
    </location>
</feature>
<organism evidence="2 3">
    <name type="scientific">Candidatus Woesebacteria bacterium GW2011_GWA1_41_13b</name>
    <dbReference type="NCBI Taxonomy" id="1618555"/>
    <lineage>
        <taxon>Bacteria</taxon>
        <taxon>Candidatus Woeseibacteriota</taxon>
    </lineage>
</organism>
<feature type="transmembrane region" description="Helical" evidence="1">
    <location>
        <begin position="312"/>
        <end position="328"/>
    </location>
</feature>
<reference evidence="2 3" key="1">
    <citation type="journal article" date="2015" name="Nature">
        <title>rRNA introns, odd ribosomes, and small enigmatic genomes across a large radiation of phyla.</title>
        <authorList>
            <person name="Brown C.T."/>
            <person name="Hug L.A."/>
            <person name="Thomas B.C."/>
            <person name="Sharon I."/>
            <person name="Castelle C.J."/>
            <person name="Singh A."/>
            <person name="Wilkins M.J."/>
            <person name="Williams K.H."/>
            <person name="Banfield J.F."/>
        </authorList>
    </citation>
    <scope>NUCLEOTIDE SEQUENCE [LARGE SCALE GENOMIC DNA]</scope>
</reference>
<dbReference type="PANTHER" id="PTHR38454:SF1">
    <property type="entry name" value="INTEGRAL MEMBRANE PROTEIN"/>
    <property type="match status" value="1"/>
</dbReference>
<feature type="transmembrane region" description="Helical" evidence="1">
    <location>
        <begin position="271"/>
        <end position="292"/>
    </location>
</feature>
<comment type="caution">
    <text evidence="2">The sequence shown here is derived from an EMBL/GenBank/DDBJ whole genome shotgun (WGS) entry which is preliminary data.</text>
</comment>
<proteinExistence type="predicted"/>
<protein>
    <recommendedName>
        <fullName evidence="4">Glycosyltransferase RgtA/B/C/D-like domain-containing protein</fullName>
    </recommendedName>
</protein>
<name>A0A0G0UTT4_9BACT</name>
<evidence type="ECO:0008006" key="4">
    <source>
        <dbReference type="Google" id="ProtNLM"/>
    </source>
</evidence>
<keyword evidence="1" id="KW-0472">Membrane</keyword>
<feature type="transmembrane region" description="Helical" evidence="1">
    <location>
        <begin position="173"/>
        <end position="190"/>
    </location>
</feature>
<keyword evidence="1" id="KW-1133">Transmembrane helix</keyword>
<evidence type="ECO:0000313" key="2">
    <source>
        <dbReference type="EMBL" id="KKR92108.1"/>
    </source>
</evidence>
<dbReference type="PANTHER" id="PTHR38454">
    <property type="entry name" value="INTEGRAL MEMBRANE PROTEIN-RELATED"/>
    <property type="match status" value="1"/>
</dbReference>
<feature type="transmembrane region" description="Helical" evidence="1">
    <location>
        <begin position="335"/>
        <end position="355"/>
    </location>
</feature>
<accession>A0A0G0UTT4</accession>
<keyword evidence="1" id="KW-0812">Transmembrane</keyword>
<feature type="transmembrane region" description="Helical" evidence="1">
    <location>
        <begin position="237"/>
        <end position="259"/>
    </location>
</feature>
<dbReference type="EMBL" id="LCAO01000004">
    <property type="protein sequence ID" value="KKR92108.1"/>
    <property type="molecule type" value="Genomic_DNA"/>
</dbReference>
<feature type="transmembrane region" description="Helical" evidence="1">
    <location>
        <begin position="147"/>
        <end position="167"/>
    </location>
</feature>
<feature type="transmembrane region" description="Helical" evidence="1">
    <location>
        <begin position="119"/>
        <end position="140"/>
    </location>
</feature>
<feature type="transmembrane region" description="Helical" evidence="1">
    <location>
        <begin position="197"/>
        <end position="217"/>
    </location>
</feature>